<dbReference type="RefSeq" id="WP_133296868.1">
    <property type="nucleotide sequence ID" value="NZ_QDKL01000001.1"/>
</dbReference>
<evidence type="ECO:0000313" key="2">
    <source>
        <dbReference type="EMBL" id="RZF22724.1"/>
    </source>
</evidence>
<feature type="signal peptide" evidence="1">
    <location>
        <begin position="1"/>
        <end position="31"/>
    </location>
</feature>
<name>A0ABY0IID9_9BACT</name>
<gene>
    <name evidence="2" type="ORF">DAY19_02830</name>
</gene>
<accession>A0ABY0IID9</accession>
<keyword evidence="3" id="KW-1185">Reference proteome</keyword>
<reference evidence="3" key="1">
    <citation type="journal article" date="2019" name="Int. J. Syst. Evol. Microbiol.">
        <title>Halobacteriovorax valvorus sp. nov., a novel prokaryotic predator isolated from coastal seawater of China.</title>
        <authorList>
            <person name="Chen M.-X."/>
        </authorList>
    </citation>
    <scope>NUCLEOTIDE SEQUENCE [LARGE SCALE GENOMIC DNA]</scope>
    <source>
        <strain evidence="3">BL9</strain>
    </source>
</reference>
<evidence type="ECO:0000256" key="1">
    <source>
        <dbReference type="SAM" id="SignalP"/>
    </source>
</evidence>
<keyword evidence="1" id="KW-0732">Signal</keyword>
<dbReference type="PROSITE" id="PS51257">
    <property type="entry name" value="PROKAR_LIPOPROTEIN"/>
    <property type="match status" value="1"/>
</dbReference>
<comment type="caution">
    <text evidence="2">The sequence shown here is derived from an EMBL/GenBank/DDBJ whole genome shotgun (WGS) entry which is preliminary data.</text>
</comment>
<evidence type="ECO:0000313" key="3">
    <source>
        <dbReference type="Proteomes" id="UP000443582"/>
    </source>
</evidence>
<dbReference type="EMBL" id="QDKL01000001">
    <property type="protein sequence ID" value="RZF22724.1"/>
    <property type="molecule type" value="Genomic_DNA"/>
</dbReference>
<organism evidence="2 3">
    <name type="scientific">Halobacteriovorax vibrionivorans</name>
    <dbReference type="NCBI Taxonomy" id="2152716"/>
    <lineage>
        <taxon>Bacteria</taxon>
        <taxon>Pseudomonadati</taxon>
        <taxon>Bdellovibrionota</taxon>
        <taxon>Bacteriovoracia</taxon>
        <taxon>Bacteriovoracales</taxon>
        <taxon>Halobacteriovoraceae</taxon>
        <taxon>Halobacteriovorax</taxon>
    </lineage>
</organism>
<feature type="chain" id="PRO_5047467949" description="Lipoprotein" evidence="1">
    <location>
        <begin position="32"/>
        <end position="231"/>
    </location>
</feature>
<dbReference type="Proteomes" id="UP000443582">
    <property type="component" value="Unassembled WGS sequence"/>
</dbReference>
<evidence type="ECO:0008006" key="4">
    <source>
        <dbReference type="Google" id="ProtNLM"/>
    </source>
</evidence>
<proteinExistence type="predicted"/>
<protein>
    <recommendedName>
        <fullName evidence="4">Lipoprotein</fullName>
    </recommendedName>
</protein>
<sequence length="231" mass="26089">MYKSKRTRRNSQLYRKAGLCALACFTLISCATPKKTSTSTKASTDKVTAHKLLSSGLCKEFKGRGRLNFGKKQERFTYNAIFNKETFSLAIDVPFKGQETLILPLATGKKVEGTLYKKISKNLVAANHLRTKNILDNFLMQNRLLFSDIRNVDSNYCDDKCLPGKVTHFSDGKLVYSKQMSGPFEFKAEFSRLVANEYKVIQLHGLRKLKNSQKKQRVLALDLIVDSCGSI</sequence>